<dbReference type="PANTHER" id="PTHR43179:SF12">
    <property type="entry name" value="GALACTOFURANOSYLTRANSFERASE GLFT2"/>
    <property type="match status" value="1"/>
</dbReference>
<keyword evidence="6" id="KW-1185">Reference proteome</keyword>
<name>A0A2U1JFL7_9FLAO</name>
<dbReference type="InterPro" id="IPR029044">
    <property type="entry name" value="Nucleotide-diphossugar_trans"/>
</dbReference>
<gene>
    <name evidence="5" type="ORF">DB895_13795</name>
</gene>
<dbReference type="Gene3D" id="3.90.550.10">
    <property type="entry name" value="Spore Coat Polysaccharide Biosynthesis Protein SpsA, Chain A"/>
    <property type="match status" value="1"/>
</dbReference>
<feature type="domain" description="Glycosyltransferase 2-like" evidence="4">
    <location>
        <begin position="243"/>
        <end position="372"/>
    </location>
</feature>
<keyword evidence="2" id="KW-0328">Glycosyltransferase</keyword>
<dbReference type="PANTHER" id="PTHR43179">
    <property type="entry name" value="RHAMNOSYLTRANSFERASE WBBL"/>
    <property type="match status" value="1"/>
</dbReference>
<evidence type="ECO:0000256" key="1">
    <source>
        <dbReference type="ARBA" id="ARBA00006739"/>
    </source>
</evidence>
<organism evidence="5 6">
    <name type="scientific">Flavobacterium psychrotolerans</name>
    <dbReference type="NCBI Taxonomy" id="2169410"/>
    <lineage>
        <taxon>Bacteria</taxon>
        <taxon>Pseudomonadati</taxon>
        <taxon>Bacteroidota</taxon>
        <taxon>Flavobacteriia</taxon>
        <taxon>Flavobacteriales</taxon>
        <taxon>Flavobacteriaceae</taxon>
        <taxon>Flavobacterium</taxon>
    </lineage>
</organism>
<dbReference type="SUPFAM" id="SSF53448">
    <property type="entry name" value="Nucleotide-diphospho-sugar transferases"/>
    <property type="match status" value="1"/>
</dbReference>
<accession>A0A2U1JFL7</accession>
<keyword evidence="3 5" id="KW-0808">Transferase</keyword>
<comment type="caution">
    <text evidence="5">The sequence shown here is derived from an EMBL/GenBank/DDBJ whole genome shotgun (WGS) entry which is preliminary data.</text>
</comment>
<dbReference type="Proteomes" id="UP000245449">
    <property type="component" value="Unassembled WGS sequence"/>
</dbReference>
<evidence type="ECO:0000256" key="3">
    <source>
        <dbReference type="ARBA" id="ARBA00022679"/>
    </source>
</evidence>
<dbReference type="CDD" id="cd00761">
    <property type="entry name" value="Glyco_tranf_GTA_type"/>
    <property type="match status" value="1"/>
</dbReference>
<dbReference type="RefSeq" id="WP_116725949.1">
    <property type="nucleotide sequence ID" value="NZ_QCZI01000028.1"/>
</dbReference>
<dbReference type="EMBL" id="QCZI01000028">
    <property type="protein sequence ID" value="PWA03887.1"/>
    <property type="molecule type" value="Genomic_DNA"/>
</dbReference>
<evidence type="ECO:0000259" key="4">
    <source>
        <dbReference type="Pfam" id="PF00535"/>
    </source>
</evidence>
<dbReference type="OrthoDB" id="1326385at2"/>
<comment type="similarity">
    <text evidence="1">Belongs to the glycosyltransferase 2 family.</text>
</comment>
<sequence>MIIIYHNNNKVVATESANLDVLAKANNSSIVSSLFEIAKANPDDLLVWCHMSLKNQLNSTEIEKIFHHRRILVSYNPSDIPFLDESIGYVEDSPFIKINKSVSFPTWQMSGMVGGVHSEVLLALKNGIKLEKDFDYFLCSLAKLGMPKGLLCYSEPKLLKNNAHGLTKKASIYVLFQFVKQHYKTRWTFLLFLNLIFYERKIKLLPMVFALFYRSRTVNNYIKFDSINVQSSINRNDKITLDVVIPTIGRKKYLYDILVDLKVQTYVPTNVIIIEQNPTVGSKSELDFLTNEIWPFAIKHRFTNQTGACNARNVALENITSDWVFFADDDIRIEPDLIQKTLDKINRYGTKAVTLKCYQNNDDASARDSNREVVFQWGSFGAGCSFVFSEILKNCKFGMGYEFGFGEDLDFGMQLRNQGCDILYFPEPKIIHLKAPVGGFRTKPTLRWQKETDQPKPSPTVMLYLLFNNSKQQQLGYKTTLFIKYYKLQKIKNPIRYFINFRKQWDRSIFWANELKKT</sequence>
<evidence type="ECO:0000313" key="6">
    <source>
        <dbReference type="Proteomes" id="UP000245449"/>
    </source>
</evidence>
<proteinExistence type="inferred from homology"/>
<protein>
    <submittedName>
        <fullName evidence="5">Glycosyltransferase family 2 protein</fullName>
    </submittedName>
</protein>
<reference evidence="5 6" key="1">
    <citation type="submission" date="2018-04" db="EMBL/GenBank/DDBJ databases">
        <title>Flavobacterium sp. nov., isolated from glacier ice.</title>
        <authorList>
            <person name="Liu Q."/>
            <person name="Xin Y.-H."/>
        </authorList>
    </citation>
    <scope>NUCLEOTIDE SEQUENCE [LARGE SCALE GENOMIC DNA]</scope>
    <source>
        <strain evidence="5 6">RB1R5</strain>
    </source>
</reference>
<dbReference type="GO" id="GO:0016757">
    <property type="term" value="F:glycosyltransferase activity"/>
    <property type="evidence" value="ECO:0007669"/>
    <property type="project" value="UniProtKB-KW"/>
</dbReference>
<evidence type="ECO:0000313" key="5">
    <source>
        <dbReference type="EMBL" id="PWA03887.1"/>
    </source>
</evidence>
<dbReference type="AlphaFoldDB" id="A0A2U1JFL7"/>
<dbReference type="Pfam" id="PF00535">
    <property type="entry name" value="Glycos_transf_2"/>
    <property type="match status" value="1"/>
</dbReference>
<evidence type="ECO:0000256" key="2">
    <source>
        <dbReference type="ARBA" id="ARBA00022676"/>
    </source>
</evidence>
<dbReference type="InterPro" id="IPR001173">
    <property type="entry name" value="Glyco_trans_2-like"/>
</dbReference>